<reference evidence="2" key="1">
    <citation type="submission" date="2022-12" db="EMBL/GenBank/DDBJ databases">
        <title>Vibrio parahaemolyticus become highly virulent by producing novel Tc toxins.</title>
        <authorList>
            <person name="Yang F."/>
            <person name="You Y."/>
            <person name="Lai Q."/>
            <person name="Xu L."/>
            <person name="Li F."/>
        </authorList>
    </citation>
    <scope>NUCLEOTIDE SEQUENCE</scope>
    <source>
        <strain evidence="2">Vp-HL-202005</strain>
    </source>
</reference>
<sequence length="57" mass="6365">MSIEEQTLELVKHATPPVAVTGLTVFGYPLPDIVSVLTIIYLLVHISYIISKWLRGK</sequence>
<evidence type="ECO:0000313" key="3">
    <source>
        <dbReference type="Proteomes" id="UP001156560"/>
    </source>
</evidence>
<dbReference type="RefSeq" id="WP_158213561.1">
    <property type="nucleotide sequence ID" value="NZ_CP114195.1"/>
</dbReference>
<evidence type="ECO:0008006" key="4">
    <source>
        <dbReference type="Google" id="ProtNLM"/>
    </source>
</evidence>
<accession>A0AA47JLR5</accession>
<organism evidence="2 3">
    <name type="scientific">Vibrio parahaemolyticus</name>
    <dbReference type="NCBI Taxonomy" id="670"/>
    <lineage>
        <taxon>Bacteria</taxon>
        <taxon>Pseudomonadati</taxon>
        <taxon>Pseudomonadota</taxon>
        <taxon>Gammaproteobacteria</taxon>
        <taxon>Vibrionales</taxon>
        <taxon>Vibrionaceae</taxon>
        <taxon>Vibrio</taxon>
    </lineage>
</organism>
<dbReference type="EMBL" id="CP114195">
    <property type="protein sequence ID" value="WAT93128.1"/>
    <property type="molecule type" value="Genomic_DNA"/>
</dbReference>
<protein>
    <recommendedName>
        <fullName evidence="4">Holin</fullName>
    </recommendedName>
</protein>
<keyword evidence="1" id="KW-0472">Membrane</keyword>
<proteinExistence type="predicted"/>
<feature type="transmembrane region" description="Helical" evidence="1">
    <location>
        <begin position="33"/>
        <end position="51"/>
    </location>
</feature>
<keyword evidence="1" id="KW-0812">Transmembrane</keyword>
<gene>
    <name evidence="2" type="ORF">O1Q84_19195</name>
</gene>
<dbReference type="AlphaFoldDB" id="A0AA47JLR5"/>
<keyword evidence="1" id="KW-1133">Transmembrane helix</keyword>
<name>A0AA47JLR5_VIBPH</name>
<dbReference type="Proteomes" id="UP001156560">
    <property type="component" value="Chromosome 2"/>
</dbReference>
<evidence type="ECO:0000256" key="1">
    <source>
        <dbReference type="SAM" id="Phobius"/>
    </source>
</evidence>
<evidence type="ECO:0000313" key="2">
    <source>
        <dbReference type="EMBL" id="WAT93128.1"/>
    </source>
</evidence>